<dbReference type="Proteomes" id="UP000179179">
    <property type="component" value="Unassembled WGS sequence"/>
</dbReference>
<feature type="transmembrane region" description="Helical" evidence="7">
    <location>
        <begin position="136"/>
        <end position="159"/>
    </location>
</feature>
<dbReference type="PANTHER" id="PTHR33048">
    <property type="entry name" value="PTH11-LIKE INTEGRAL MEMBRANE PROTEIN (AFU_ORTHOLOGUE AFUA_5G11245)"/>
    <property type="match status" value="1"/>
</dbReference>
<dbReference type="EMBL" id="LYCR01000020">
    <property type="protein sequence ID" value="OGM47868.1"/>
    <property type="molecule type" value="Genomic_DNA"/>
</dbReference>
<dbReference type="AlphaFoldDB" id="A0A1F8A998"/>
<evidence type="ECO:0000313" key="10">
    <source>
        <dbReference type="Proteomes" id="UP000179179"/>
    </source>
</evidence>
<sequence length="385" mass="42670">MAVDDQGGRIDKQPLLISTGVFFALAIIGVIVRFVLRFRVQKQKFQLDDGLLILATAFLVASTVAMYDKAVYIMYLVEAIALGRMEVPANMIELSDEDHKWTMVTLMLIWCAICTVKFFFLVFFRKLIDRLRVWQIYWWFACLFNLGLWVFGIVAFWATCPHLGAAAMECNTPKYLGRLTAYTASKVAVDIVSDILILAIPVVVIWKVRVDWTQKLALAGSLCIDVVQVGLSIARAAGLEHDGHADGIFEMYTLFISAALGVFLAAATAFRPFIMAKKRSKAYTPPYSRWPNSLSNKRKAGSDRSEGSGWSGQTPTPTAGDFQRLTPDGGKDCDSRREDLEWHAMSSTNSSATHCVEGVRTHSIGDVSAEEVTVVQPISVLKHAA</sequence>
<organism evidence="9 10">
    <name type="scientific">Aspergillus bombycis</name>
    <dbReference type="NCBI Taxonomy" id="109264"/>
    <lineage>
        <taxon>Eukaryota</taxon>
        <taxon>Fungi</taxon>
        <taxon>Dikarya</taxon>
        <taxon>Ascomycota</taxon>
        <taxon>Pezizomycotina</taxon>
        <taxon>Eurotiomycetes</taxon>
        <taxon>Eurotiomycetidae</taxon>
        <taxon>Eurotiales</taxon>
        <taxon>Aspergillaceae</taxon>
        <taxon>Aspergillus</taxon>
    </lineage>
</organism>
<keyword evidence="3 7" id="KW-1133">Transmembrane helix</keyword>
<feature type="region of interest" description="Disordered" evidence="6">
    <location>
        <begin position="293"/>
        <end position="335"/>
    </location>
</feature>
<evidence type="ECO:0000259" key="8">
    <source>
        <dbReference type="Pfam" id="PF20684"/>
    </source>
</evidence>
<name>A0A1F8A998_9EURO</name>
<feature type="transmembrane region" description="Helical" evidence="7">
    <location>
        <begin position="48"/>
        <end position="67"/>
    </location>
</feature>
<gene>
    <name evidence="9" type="ORF">ABOM_003315</name>
</gene>
<keyword evidence="4 7" id="KW-0472">Membrane</keyword>
<dbReference type="GeneID" id="34446705"/>
<feature type="domain" description="Rhodopsin" evidence="8">
    <location>
        <begin position="32"/>
        <end position="272"/>
    </location>
</feature>
<evidence type="ECO:0000256" key="6">
    <source>
        <dbReference type="SAM" id="MobiDB-lite"/>
    </source>
</evidence>
<dbReference type="InterPro" id="IPR049326">
    <property type="entry name" value="Rhodopsin_dom_fungi"/>
</dbReference>
<feature type="transmembrane region" description="Helical" evidence="7">
    <location>
        <begin position="249"/>
        <end position="270"/>
    </location>
</feature>
<proteinExistence type="inferred from homology"/>
<reference evidence="9 10" key="1">
    <citation type="journal article" date="2016" name="Genome Biol. Evol.">
        <title>Draft genome sequence of an aflatoxigenic Aspergillus species, A. bombycis.</title>
        <authorList>
            <person name="Moore G.G."/>
            <person name="Mack B.M."/>
            <person name="Beltz S.B."/>
            <person name="Gilbert M.K."/>
        </authorList>
    </citation>
    <scope>NUCLEOTIDE SEQUENCE [LARGE SCALE GENOMIC DNA]</scope>
    <source>
        <strain evidence="10">NRRL 26010</strain>
    </source>
</reference>
<evidence type="ECO:0000256" key="4">
    <source>
        <dbReference type="ARBA" id="ARBA00023136"/>
    </source>
</evidence>
<dbReference type="RefSeq" id="XP_022391585.1">
    <property type="nucleotide sequence ID" value="XM_022530445.1"/>
</dbReference>
<keyword evidence="10" id="KW-1185">Reference proteome</keyword>
<evidence type="ECO:0000256" key="2">
    <source>
        <dbReference type="ARBA" id="ARBA00022692"/>
    </source>
</evidence>
<evidence type="ECO:0000256" key="5">
    <source>
        <dbReference type="ARBA" id="ARBA00038359"/>
    </source>
</evidence>
<protein>
    <recommendedName>
        <fullName evidence="8">Rhodopsin domain-containing protein</fullName>
    </recommendedName>
</protein>
<accession>A0A1F8A998</accession>
<dbReference type="Pfam" id="PF20684">
    <property type="entry name" value="Fung_rhodopsin"/>
    <property type="match status" value="1"/>
</dbReference>
<dbReference type="OrthoDB" id="444631at2759"/>
<feature type="transmembrane region" description="Helical" evidence="7">
    <location>
        <begin position="216"/>
        <end position="237"/>
    </location>
</feature>
<evidence type="ECO:0000256" key="3">
    <source>
        <dbReference type="ARBA" id="ARBA00022989"/>
    </source>
</evidence>
<dbReference type="InterPro" id="IPR052337">
    <property type="entry name" value="SAT4-like"/>
</dbReference>
<keyword evidence="2 7" id="KW-0812">Transmembrane</keyword>
<dbReference type="GO" id="GO:0016020">
    <property type="term" value="C:membrane"/>
    <property type="evidence" value="ECO:0007669"/>
    <property type="project" value="UniProtKB-SubCell"/>
</dbReference>
<feature type="transmembrane region" description="Helical" evidence="7">
    <location>
        <begin position="179"/>
        <end position="204"/>
    </location>
</feature>
<feature type="transmembrane region" description="Helical" evidence="7">
    <location>
        <begin position="15"/>
        <end position="36"/>
    </location>
</feature>
<evidence type="ECO:0000313" key="9">
    <source>
        <dbReference type="EMBL" id="OGM47868.1"/>
    </source>
</evidence>
<comment type="caution">
    <text evidence="9">The sequence shown here is derived from an EMBL/GenBank/DDBJ whole genome shotgun (WGS) entry which is preliminary data.</text>
</comment>
<dbReference type="PANTHER" id="PTHR33048:SF162">
    <property type="entry name" value="SATRATOXIN BIOSYNTHESIS SC1 CLUSTER PROTEIN 4"/>
    <property type="match status" value="1"/>
</dbReference>
<evidence type="ECO:0000256" key="1">
    <source>
        <dbReference type="ARBA" id="ARBA00004141"/>
    </source>
</evidence>
<comment type="similarity">
    <text evidence="5">Belongs to the SAT4 family.</text>
</comment>
<feature type="transmembrane region" description="Helical" evidence="7">
    <location>
        <begin position="101"/>
        <end position="124"/>
    </location>
</feature>
<comment type="subcellular location">
    <subcellularLocation>
        <location evidence="1">Membrane</location>
        <topology evidence="1">Multi-pass membrane protein</topology>
    </subcellularLocation>
</comment>
<evidence type="ECO:0000256" key="7">
    <source>
        <dbReference type="SAM" id="Phobius"/>
    </source>
</evidence>